<dbReference type="InterPro" id="IPR055072">
    <property type="entry name" value="Ferlin_DSRM"/>
</dbReference>
<dbReference type="SUPFAM" id="SSF49562">
    <property type="entry name" value="C2 domain (Calcium/lipid-binding domain, CaLB)"/>
    <property type="match status" value="2"/>
</dbReference>
<dbReference type="AlphaFoldDB" id="A0AAW1UPY7"/>
<dbReference type="InterPro" id="IPR037724">
    <property type="entry name" value="C2E_Ferlin"/>
</dbReference>
<name>A0AAW1UPY7_9CUCU</name>
<dbReference type="InterPro" id="IPR037721">
    <property type="entry name" value="Ferlin"/>
</dbReference>
<dbReference type="GO" id="GO:0046872">
    <property type="term" value="F:metal ion binding"/>
    <property type="evidence" value="ECO:0007669"/>
    <property type="project" value="UniProtKB-KW"/>
</dbReference>
<dbReference type="InterPro" id="IPR037725">
    <property type="entry name" value="C2F_Ferlin"/>
</dbReference>
<comment type="similarity">
    <text evidence="2">Belongs to the ferlin family.</text>
</comment>
<evidence type="ECO:0000313" key="13">
    <source>
        <dbReference type="Proteomes" id="UP001431783"/>
    </source>
</evidence>
<comment type="subcellular location">
    <subcellularLocation>
        <location evidence="1">Membrane</location>
        <topology evidence="1">Single-pass membrane protein</topology>
    </subcellularLocation>
</comment>
<dbReference type="Pfam" id="PF22901">
    <property type="entry name" value="dsrm_Ferlin"/>
    <property type="match status" value="1"/>
</dbReference>
<evidence type="ECO:0000256" key="5">
    <source>
        <dbReference type="ARBA" id="ARBA00022737"/>
    </source>
</evidence>
<keyword evidence="6" id="KW-0106">Calcium</keyword>
<feature type="domain" description="C2" evidence="11">
    <location>
        <begin position="253"/>
        <end position="371"/>
    </location>
</feature>
<keyword evidence="3 10" id="KW-0812">Transmembrane</keyword>
<dbReference type="PROSITE" id="PS50004">
    <property type="entry name" value="C2"/>
    <property type="match status" value="2"/>
</dbReference>
<reference evidence="12 13" key="1">
    <citation type="submission" date="2023-03" db="EMBL/GenBank/DDBJ databases">
        <title>Genome insight into feeding habits of ladybird beetles.</title>
        <authorList>
            <person name="Li H.-S."/>
            <person name="Huang Y.-H."/>
            <person name="Pang H."/>
        </authorList>
    </citation>
    <scope>NUCLEOTIDE SEQUENCE [LARGE SCALE GENOMIC DNA]</scope>
    <source>
        <strain evidence="12">SYSU_2023b</strain>
        <tissue evidence="12">Whole body</tissue>
    </source>
</reference>
<keyword evidence="7 10" id="KW-1133">Transmembrane helix</keyword>
<feature type="transmembrane region" description="Helical" evidence="10">
    <location>
        <begin position="742"/>
        <end position="762"/>
    </location>
</feature>
<feature type="domain" description="C2" evidence="11">
    <location>
        <begin position="492"/>
        <end position="640"/>
    </location>
</feature>
<dbReference type="GO" id="GO:0007009">
    <property type="term" value="P:plasma membrane organization"/>
    <property type="evidence" value="ECO:0007669"/>
    <property type="project" value="TreeGrafter"/>
</dbReference>
<dbReference type="GO" id="GO:0016020">
    <property type="term" value="C:membrane"/>
    <property type="evidence" value="ECO:0007669"/>
    <property type="project" value="UniProtKB-SubCell"/>
</dbReference>
<organism evidence="12 13">
    <name type="scientific">Henosepilachna vigintioctopunctata</name>
    <dbReference type="NCBI Taxonomy" id="420089"/>
    <lineage>
        <taxon>Eukaryota</taxon>
        <taxon>Metazoa</taxon>
        <taxon>Ecdysozoa</taxon>
        <taxon>Arthropoda</taxon>
        <taxon>Hexapoda</taxon>
        <taxon>Insecta</taxon>
        <taxon>Pterygota</taxon>
        <taxon>Neoptera</taxon>
        <taxon>Endopterygota</taxon>
        <taxon>Coleoptera</taxon>
        <taxon>Polyphaga</taxon>
        <taxon>Cucujiformia</taxon>
        <taxon>Coccinelloidea</taxon>
        <taxon>Coccinellidae</taxon>
        <taxon>Epilachninae</taxon>
        <taxon>Epilachnini</taxon>
        <taxon>Henosepilachna</taxon>
    </lineage>
</organism>
<comment type="caution">
    <text evidence="12">The sequence shown here is derived from an EMBL/GenBank/DDBJ whole genome shotgun (WGS) entry which is preliminary data.</text>
</comment>
<evidence type="ECO:0000256" key="10">
    <source>
        <dbReference type="SAM" id="Phobius"/>
    </source>
</evidence>
<evidence type="ECO:0000256" key="9">
    <source>
        <dbReference type="SAM" id="MobiDB-lite"/>
    </source>
</evidence>
<feature type="region of interest" description="Disordered" evidence="9">
    <location>
        <begin position="131"/>
        <end position="150"/>
    </location>
</feature>
<keyword evidence="5" id="KW-0677">Repeat</keyword>
<gene>
    <name evidence="12" type="ORF">WA026_023315</name>
</gene>
<keyword evidence="13" id="KW-1185">Reference proteome</keyword>
<dbReference type="Proteomes" id="UP001431783">
    <property type="component" value="Unassembled WGS sequence"/>
</dbReference>
<dbReference type="PRINTS" id="PR00360">
    <property type="entry name" value="C2DOMAIN"/>
</dbReference>
<dbReference type="EMBL" id="JARQZJ010000083">
    <property type="protein sequence ID" value="KAK9882801.1"/>
    <property type="molecule type" value="Genomic_DNA"/>
</dbReference>
<evidence type="ECO:0000256" key="3">
    <source>
        <dbReference type="ARBA" id="ARBA00022692"/>
    </source>
</evidence>
<dbReference type="FunFam" id="2.60.40.150:FF:000054">
    <property type="entry name" value="otoferlin isoform X2"/>
    <property type="match status" value="1"/>
</dbReference>
<evidence type="ECO:0000256" key="4">
    <source>
        <dbReference type="ARBA" id="ARBA00022723"/>
    </source>
</evidence>
<dbReference type="SMART" id="SM00239">
    <property type="entry name" value="C2"/>
    <property type="match status" value="2"/>
</dbReference>
<evidence type="ECO:0000256" key="1">
    <source>
        <dbReference type="ARBA" id="ARBA00004167"/>
    </source>
</evidence>
<evidence type="ECO:0000256" key="7">
    <source>
        <dbReference type="ARBA" id="ARBA00022989"/>
    </source>
</evidence>
<proteinExistence type="inferred from homology"/>
<dbReference type="CDD" id="cd04037">
    <property type="entry name" value="C2E_Ferlin"/>
    <property type="match status" value="1"/>
</dbReference>
<dbReference type="FunFam" id="2.60.40.150:FF:000009">
    <property type="entry name" value="dysferlin isoform X2"/>
    <property type="match status" value="1"/>
</dbReference>
<accession>A0AAW1UPY7</accession>
<sequence>MYVPPSGLEKELQRNSPQRALVVDNWSVGFQGINQNFDANNTSLRTPLLPKETLGGGYGTQEIKQVMHSSNIQSTTVRKRKTSVEEEDDEEEESKDWWTKYYASVDNMCNETQEVSRLYKGNNLEVPTLYDENISPNSGSDNSPPVGESKKKFTFKSAVNVTRNAVRLSPKEQRKVVVEKKKKKLSTFKIYKGELENEPEYRQFKDWLDTFPLYRGKKTEDDSEDESRIVGYFKGAVKVYRWPLPKDCLEKRDLTNGFFQGLPSNDPIRVLVRVYIVRANDLHPQDLNGKADPYIVLQLGSKRISDKDNYVSKTLNPVFGKCFEIEATFPQDSMLTVQIYDWDLLGSDDMVGETKIDLENRFYSKHRATCGFPRKYEETGHNAWRDPMKPTQILAKLCKDMKVDPPVYGRGQIKVCRQVFTIQAEDYDNGNAKTIDEQLALNVLNQFRQLSEVGCPLVPEHVESRPLYNPEKPGIEQGKLEMWVDMFPKDMPLPGSPVEIAPRKPKSYELRVIIWNTDEVVLEDDAFFTGEKMSDIYVKGWLKSQEDCQSTDIHYRSLTGEGNFNWRFVFPFDYLVAEQKIVITKKESLFSWDETESKIPARLELQVWDADHFSADDFLGNITIDLNKFPRGAKSAKLCTLDILKNDGSVPMVNIFKQKRIKGWWPFFVKKEDTDEIELTGKVEAEFHLVSAEEAEKAPVGLGRNEPEPLDKPNRPETSFMWFTNPLKSLKYIIWQNYKSKIMKGLIFTILTVLLLLFFYSLPGYTAQKVLNIIF</sequence>
<evidence type="ECO:0000259" key="11">
    <source>
        <dbReference type="PROSITE" id="PS50004"/>
    </source>
</evidence>
<dbReference type="InterPro" id="IPR032362">
    <property type="entry name" value="Ferlin_C"/>
</dbReference>
<evidence type="ECO:0000313" key="12">
    <source>
        <dbReference type="EMBL" id="KAK9882801.1"/>
    </source>
</evidence>
<dbReference type="CDD" id="cd08374">
    <property type="entry name" value="C2F_Ferlin"/>
    <property type="match status" value="1"/>
</dbReference>
<keyword evidence="8 10" id="KW-0472">Membrane</keyword>
<dbReference type="Gene3D" id="2.60.40.150">
    <property type="entry name" value="C2 domain"/>
    <property type="match status" value="2"/>
</dbReference>
<evidence type="ECO:0000256" key="6">
    <source>
        <dbReference type="ARBA" id="ARBA00022837"/>
    </source>
</evidence>
<protein>
    <recommendedName>
        <fullName evidence="11">C2 domain-containing protein</fullName>
    </recommendedName>
</protein>
<feature type="compositionally biased region" description="Polar residues" evidence="9">
    <location>
        <begin position="134"/>
        <end position="143"/>
    </location>
</feature>
<dbReference type="InterPro" id="IPR035892">
    <property type="entry name" value="C2_domain_sf"/>
</dbReference>
<keyword evidence="4" id="KW-0479">Metal-binding</keyword>
<evidence type="ECO:0000256" key="8">
    <source>
        <dbReference type="ARBA" id="ARBA00023136"/>
    </source>
</evidence>
<dbReference type="Pfam" id="PF00168">
    <property type="entry name" value="C2"/>
    <property type="match status" value="1"/>
</dbReference>
<dbReference type="InterPro" id="IPR000008">
    <property type="entry name" value="C2_dom"/>
</dbReference>
<dbReference type="PANTHER" id="PTHR12546:SF60">
    <property type="entry name" value="MISFIRE, ISOFORM F"/>
    <property type="match status" value="1"/>
</dbReference>
<dbReference type="PANTHER" id="PTHR12546">
    <property type="entry name" value="FER-1-LIKE"/>
    <property type="match status" value="1"/>
</dbReference>
<evidence type="ECO:0000256" key="2">
    <source>
        <dbReference type="ARBA" id="ARBA00007561"/>
    </source>
</evidence>
<dbReference type="Pfam" id="PF16165">
    <property type="entry name" value="Ferlin_C"/>
    <property type="match status" value="1"/>
</dbReference>